<dbReference type="InterPro" id="IPR000093">
    <property type="entry name" value="DNA_Rcmb_RecR"/>
</dbReference>
<dbReference type="GO" id="GO:0003677">
    <property type="term" value="F:DNA binding"/>
    <property type="evidence" value="ECO:0007669"/>
    <property type="project" value="InterPro"/>
</dbReference>
<reference evidence="9" key="1">
    <citation type="submission" date="2017-01" db="EMBL/GenBank/DDBJ databases">
        <authorList>
            <person name="Varghese N."/>
            <person name="Submissions S."/>
        </authorList>
    </citation>
    <scope>NUCLEOTIDE SEQUENCE [LARGE SCALE GENOMIC DNA]</scope>
    <source>
        <strain evidence="9">DSM 24913</strain>
    </source>
</reference>
<name>A0A1N7L5Q4_9GAMM</name>
<dbReference type="SUPFAM" id="SSF111304">
    <property type="entry name" value="Recombination protein RecR"/>
    <property type="match status" value="1"/>
</dbReference>
<protein>
    <submittedName>
        <fullName evidence="8">DNA replication and repair protein RecR</fullName>
    </submittedName>
</protein>
<keyword evidence="3" id="KW-0863">Zinc-finger</keyword>
<keyword evidence="5" id="KW-0233">DNA recombination</keyword>
<evidence type="ECO:0000256" key="6">
    <source>
        <dbReference type="ARBA" id="ARBA00023204"/>
    </source>
</evidence>
<accession>A0A1N7L5Q4</accession>
<evidence type="ECO:0000259" key="7">
    <source>
        <dbReference type="Pfam" id="PF13662"/>
    </source>
</evidence>
<dbReference type="AlphaFoldDB" id="A0A1N7L5Q4"/>
<dbReference type="GO" id="GO:0008270">
    <property type="term" value="F:zinc ion binding"/>
    <property type="evidence" value="ECO:0007669"/>
    <property type="project" value="UniProtKB-KW"/>
</dbReference>
<dbReference type="GO" id="GO:0006281">
    <property type="term" value="P:DNA repair"/>
    <property type="evidence" value="ECO:0007669"/>
    <property type="project" value="UniProtKB-KW"/>
</dbReference>
<dbReference type="EMBL" id="FTOH01000003">
    <property type="protein sequence ID" value="SIS69121.1"/>
    <property type="molecule type" value="Genomic_DNA"/>
</dbReference>
<keyword evidence="2" id="KW-0227">DNA damage</keyword>
<dbReference type="Proteomes" id="UP000185639">
    <property type="component" value="Unassembled WGS sequence"/>
</dbReference>
<dbReference type="InterPro" id="IPR023627">
    <property type="entry name" value="Rcmb_RecR"/>
</dbReference>
<gene>
    <name evidence="8" type="ORF">SAMN05421686_103302</name>
</gene>
<feature type="domain" description="Toprim" evidence="7">
    <location>
        <begin position="85"/>
        <end position="163"/>
    </location>
</feature>
<keyword evidence="4" id="KW-0862">Zinc</keyword>
<dbReference type="RefSeq" id="WP_076514804.1">
    <property type="nucleotide sequence ID" value="NZ_FTOH01000003.1"/>
</dbReference>
<keyword evidence="9" id="KW-1185">Reference proteome</keyword>
<dbReference type="PANTHER" id="PTHR30446:SF0">
    <property type="entry name" value="RECOMBINATION PROTEIN RECR"/>
    <property type="match status" value="1"/>
</dbReference>
<dbReference type="InterPro" id="IPR006171">
    <property type="entry name" value="TOPRIM_dom"/>
</dbReference>
<evidence type="ECO:0000256" key="4">
    <source>
        <dbReference type="ARBA" id="ARBA00022833"/>
    </source>
</evidence>
<evidence type="ECO:0000256" key="3">
    <source>
        <dbReference type="ARBA" id="ARBA00022771"/>
    </source>
</evidence>
<evidence type="ECO:0000256" key="5">
    <source>
        <dbReference type="ARBA" id="ARBA00023172"/>
    </source>
</evidence>
<evidence type="ECO:0000256" key="2">
    <source>
        <dbReference type="ARBA" id="ARBA00022763"/>
    </source>
</evidence>
<dbReference type="PANTHER" id="PTHR30446">
    <property type="entry name" value="RECOMBINATION PROTEIN RECR"/>
    <property type="match status" value="1"/>
</dbReference>
<dbReference type="GO" id="GO:0006310">
    <property type="term" value="P:DNA recombination"/>
    <property type="evidence" value="ECO:0007669"/>
    <property type="project" value="UniProtKB-KW"/>
</dbReference>
<dbReference type="STRING" id="484498.SAMN05421686_103302"/>
<dbReference type="Pfam" id="PF13662">
    <property type="entry name" value="Toprim_4"/>
    <property type="match status" value="1"/>
</dbReference>
<sequence length="175" mass="19127">MASRPRDYQLLCEAFDGLPGIGAQAAERLAEWLVYHGDSRQMAEVLTRIGEAGLCRLCNRIQCQSECQVNVDGADYFLVASTEAALNRLFEIVDYQGPLFVLHGELSPASGVGPSQIGMDDLLASVERFPEASLLILASDSVEGRTTAEYIFRRSGRAGERVSVERACEILRGLD</sequence>
<evidence type="ECO:0000313" key="8">
    <source>
        <dbReference type="EMBL" id="SIS69121.1"/>
    </source>
</evidence>
<evidence type="ECO:0000256" key="1">
    <source>
        <dbReference type="ARBA" id="ARBA00022723"/>
    </source>
</evidence>
<dbReference type="Gene3D" id="3.40.1360.10">
    <property type="match status" value="1"/>
</dbReference>
<proteinExistence type="predicted"/>
<organism evidence="8 9">
    <name type="scientific">Thalassolituus maritimus</name>
    <dbReference type="NCBI Taxonomy" id="484498"/>
    <lineage>
        <taxon>Bacteria</taxon>
        <taxon>Pseudomonadati</taxon>
        <taxon>Pseudomonadota</taxon>
        <taxon>Gammaproteobacteria</taxon>
        <taxon>Oceanospirillales</taxon>
        <taxon>Oceanospirillaceae</taxon>
        <taxon>Thalassolituus</taxon>
    </lineage>
</organism>
<dbReference type="OrthoDB" id="9802672at2"/>
<evidence type="ECO:0000313" key="9">
    <source>
        <dbReference type="Proteomes" id="UP000185639"/>
    </source>
</evidence>
<keyword evidence="6" id="KW-0234">DNA repair</keyword>
<keyword evidence="1" id="KW-0479">Metal-binding</keyword>